<dbReference type="InterPro" id="IPR039426">
    <property type="entry name" value="TonB-dep_rcpt-like"/>
</dbReference>
<dbReference type="Gene3D" id="2.40.170.20">
    <property type="entry name" value="TonB-dependent receptor, beta-barrel domain"/>
    <property type="match status" value="1"/>
</dbReference>
<keyword evidence="7 10" id="KW-0472">Membrane</keyword>
<name>A0A1I4S6T6_9BACT</name>
<dbReference type="SUPFAM" id="SSF56935">
    <property type="entry name" value="Porins"/>
    <property type="match status" value="1"/>
</dbReference>
<evidence type="ECO:0000256" key="9">
    <source>
        <dbReference type="ARBA" id="ARBA00023237"/>
    </source>
</evidence>
<dbReference type="InterPro" id="IPR037066">
    <property type="entry name" value="Plug_dom_sf"/>
</dbReference>
<evidence type="ECO:0000313" key="14">
    <source>
        <dbReference type="EMBL" id="SFM60202.1"/>
    </source>
</evidence>
<organism evidence="14 15">
    <name type="scientific">Thermodesulforhabdus norvegica</name>
    <dbReference type="NCBI Taxonomy" id="39841"/>
    <lineage>
        <taxon>Bacteria</taxon>
        <taxon>Pseudomonadati</taxon>
        <taxon>Thermodesulfobacteriota</taxon>
        <taxon>Syntrophobacteria</taxon>
        <taxon>Syntrophobacterales</taxon>
        <taxon>Thermodesulforhabdaceae</taxon>
        <taxon>Thermodesulforhabdus</taxon>
    </lineage>
</organism>
<evidence type="ECO:0000313" key="15">
    <source>
        <dbReference type="Proteomes" id="UP000199611"/>
    </source>
</evidence>
<proteinExistence type="inferred from homology"/>
<feature type="domain" description="TonB-dependent receptor-like beta-barrel" evidence="12">
    <location>
        <begin position="225"/>
        <end position="662"/>
    </location>
</feature>
<evidence type="ECO:0000256" key="11">
    <source>
        <dbReference type="RuleBase" id="RU003357"/>
    </source>
</evidence>
<evidence type="ECO:0000256" key="6">
    <source>
        <dbReference type="ARBA" id="ARBA00023077"/>
    </source>
</evidence>
<evidence type="ECO:0000256" key="2">
    <source>
        <dbReference type="ARBA" id="ARBA00022448"/>
    </source>
</evidence>
<comment type="similarity">
    <text evidence="10 11">Belongs to the TonB-dependent receptor family.</text>
</comment>
<keyword evidence="15" id="KW-1185">Reference proteome</keyword>
<evidence type="ECO:0000256" key="8">
    <source>
        <dbReference type="ARBA" id="ARBA00023170"/>
    </source>
</evidence>
<evidence type="ECO:0000259" key="12">
    <source>
        <dbReference type="Pfam" id="PF00593"/>
    </source>
</evidence>
<keyword evidence="3 10" id="KW-1134">Transmembrane beta strand</keyword>
<keyword evidence="4 10" id="KW-0812">Transmembrane</keyword>
<comment type="subcellular location">
    <subcellularLocation>
        <location evidence="1 10">Cell outer membrane</location>
        <topology evidence="1 10">Multi-pass membrane protein</topology>
    </subcellularLocation>
</comment>
<dbReference type="Pfam" id="PF00593">
    <property type="entry name" value="TonB_dep_Rec_b-barrel"/>
    <property type="match status" value="1"/>
</dbReference>
<dbReference type="GO" id="GO:0015344">
    <property type="term" value="F:siderophore uptake transmembrane transporter activity"/>
    <property type="evidence" value="ECO:0007669"/>
    <property type="project" value="TreeGrafter"/>
</dbReference>
<keyword evidence="9 10" id="KW-0998">Cell outer membrane</keyword>
<dbReference type="OrthoDB" id="9763670at2"/>
<evidence type="ECO:0000256" key="4">
    <source>
        <dbReference type="ARBA" id="ARBA00022692"/>
    </source>
</evidence>
<dbReference type="PROSITE" id="PS51257">
    <property type="entry name" value="PROKAR_LIPOPROTEIN"/>
    <property type="match status" value="1"/>
</dbReference>
<sequence>MTCRGLIVLLIAVLGCIVPFCEAYENREVVTSVLPGITVTATKTEVDPETVPFSFFSVDREDIEQQPDFYMANVGELIRDLPGVHVAQYYPWGPPWIHLRGTGYFIGRTVYLIDGLPAWSFLSTTVHPKHIERADVLLGPSSALYGANASGGAVNFITREGREGMGAVVEMAYGSNDTYRPHVHAGGKKGNLRYFLSYTGDYSDGYRMKPVDDMIMLWKLGKKQYLRDASLEDNSYEHSFFSGKVNWDGESGTKAWVAFHYANRYLDGGQPNLVLNDHGDQAIVTAHVETPIASAAKAKVSVAYQYYDHPQQYNSGLSLDADGNLVLDSSVERKRDWEVKRYPVEAQVDLCPFNNMIFTVGSFFSREEEYRRDDYPQSGTSSLYEVTTDQWAFYVQDQILLLDGRLSLIGGLRYDYWKFHDIFVTQAEPQEPDSVSKDTWTYRGGVRFRLNDNISLHSSAGTAYWPGLPLWYFQEIRTGKTWREANPDLKPEKTWMVDAGVDGKVPTTGTEFGVTGYYGRIRDMVSYRYDENPYVEGGTIIRTQNLGEAEIYGVELYARQKITENLRLQASLTLNHSEIVEDPKNEGNELRNAPDYWGSVGLYYENPELLNCSLIVRFSDDRYYDDENTELPFFHMKSYKTVDVKVWRDWQIARRWILTTSISAVNIFDEDYETEIVYVNPGRYIEGAVGIRWLF</sequence>
<dbReference type="EMBL" id="FOUU01000002">
    <property type="protein sequence ID" value="SFM60202.1"/>
    <property type="molecule type" value="Genomic_DNA"/>
</dbReference>
<dbReference type="RefSeq" id="WP_093393651.1">
    <property type="nucleotide sequence ID" value="NZ_FOUU01000002.1"/>
</dbReference>
<protein>
    <submittedName>
        <fullName evidence="14">Iron complex outermembrane recepter protein</fullName>
    </submittedName>
</protein>
<dbReference type="Pfam" id="PF07715">
    <property type="entry name" value="Plug"/>
    <property type="match status" value="1"/>
</dbReference>
<dbReference type="STRING" id="39841.SAMN05660836_00794"/>
<dbReference type="GO" id="GO:0044718">
    <property type="term" value="P:siderophore transmembrane transport"/>
    <property type="evidence" value="ECO:0007669"/>
    <property type="project" value="TreeGrafter"/>
</dbReference>
<accession>A0A1I4S6T6</accession>
<dbReference type="CDD" id="cd01347">
    <property type="entry name" value="ligand_gated_channel"/>
    <property type="match status" value="1"/>
</dbReference>
<evidence type="ECO:0000256" key="10">
    <source>
        <dbReference type="PROSITE-ProRule" id="PRU01360"/>
    </source>
</evidence>
<dbReference type="GO" id="GO:0009279">
    <property type="term" value="C:cell outer membrane"/>
    <property type="evidence" value="ECO:0007669"/>
    <property type="project" value="UniProtKB-SubCell"/>
</dbReference>
<keyword evidence="6 11" id="KW-0798">TonB box</keyword>
<evidence type="ECO:0000259" key="13">
    <source>
        <dbReference type="Pfam" id="PF07715"/>
    </source>
</evidence>
<dbReference type="PANTHER" id="PTHR30069:SF29">
    <property type="entry name" value="HEMOGLOBIN AND HEMOGLOBIN-HAPTOGLOBIN-BINDING PROTEIN 1-RELATED"/>
    <property type="match status" value="1"/>
</dbReference>
<evidence type="ECO:0000256" key="1">
    <source>
        <dbReference type="ARBA" id="ARBA00004571"/>
    </source>
</evidence>
<evidence type="ECO:0000256" key="7">
    <source>
        <dbReference type="ARBA" id="ARBA00023136"/>
    </source>
</evidence>
<evidence type="ECO:0000256" key="3">
    <source>
        <dbReference type="ARBA" id="ARBA00022452"/>
    </source>
</evidence>
<evidence type="ECO:0000256" key="5">
    <source>
        <dbReference type="ARBA" id="ARBA00022729"/>
    </source>
</evidence>
<keyword evidence="5" id="KW-0732">Signal</keyword>
<dbReference type="Proteomes" id="UP000199611">
    <property type="component" value="Unassembled WGS sequence"/>
</dbReference>
<keyword evidence="2 10" id="KW-0813">Transport</keyword>
<reference evidence="14 15" key="1">
    <citation type="submission" date="2016-10" db="EMBL/GenBank/DDBJ databases">
        <authorList>
            <person name="de Groot N.N."/>
        </authorList>
    </citation>
    <scope>NUCLEOTIDE SEQUENCE [LARGE SCALE GENOMIC DNA]</scope>
    <source>
        <strain evidence="14 15">DSM 9990</strain>
    </source>
</reference>
<gene>
    <name evidence="14" type="ORF">SAMN05660836_00794</name>
</gene>
<dbReference type="InterPro" id="IPR000531">
    <property type="entry name" value="Beta-barrel_TonB"/>
</dbReference>
<dbReference type="Gene3D" id="2.170.130.10">
    <property type="entry name" value="TonB-dependent receptor, plug domain"/>
    <property type="match status" value="1"/>
</dbReference>
<dbReference type="AlphaFoldDB" id="A0A1I4S6T6"/>
<dbReference type="InterPro" id="IPR012910">
    <property type="entry name" value="Plug_dom"/>
</dbReference>
<dbReference type="InterPro" id="IPR036942">
    <property type="entry name" value="Beta-barrel_TonB_sf"/>
</dbReference>
<dbReference type="PROSITE" id="PS52016">
    <property type="entry name" value="TONB_DEPENDENT_REC_3"/>
    <property type="match status" value="1"/>
</dbReference>
<dbReference type="PANTHER" id="PTHR30069">
    <property type="entry name" value="TONB-DEPENDENT OUTER MEMBRANE RECEPTOR"/>
    <property type="match status" value="1"/>
</dbReference>
<keyword evidence="8" id="KW-0675">Receptor</keyword>
<feature type="domain" description="TonB-dependent receptor plug" evidence="13">
    <location>
        <begin position="49"/>
        <end position="153"/>
    </location>
</feature>